<feature type="binding site" evidence="6">
    <location>
        <begin position="59"/>
        <end position="60"/>
    </location>
    <ligand>
        <name>NAD(+)</name>
        <dbReference type="ChEBI" id="CHEBI:57540"/>
    </ligand>
</feature>
<reference evidence="7 8" key="1">
    <citation type="submission" date="2020-10" db="EMBL/GenBank/DDBJ databases">
        <title>Blautia liquoris sp.nov., isolated from the mud in a fermentation cellar used for the production of Chinese strong-flavoured liquor.</title>
        <authorList>
            <person name="Lu L."/>
        </authorList>
    </citation>
    <scope>NUCLEOTIDE SEQUENCE [LARGE SCALE GENOMIC DNA]</scope>
    <source>
        <strain evidence="7 8">LZLJ-3</strain>
    </source>
</reference>
<keyword evidence="3 6" id="KW-0521">NADP</keyword>
<evidence type="ECO:0000256" key="1">
    <source>
        <dbReference type="ARBA" id="ARBA00022679"/>
    </source>
</evidence>
<feature type="binding site" evidence="6">
    <location>
        <begin position="133"/>
        <end position="134"/>
    </location>
    <ligand>
        <name>NAD(+)</name>
        <dbReference type="ChEBI" id="CHEBI:57540"/>
    </ligand>
</feature>
<keyword evidence="2 6" id="KW-0418">Kinase</keyword>
<keyword evidence="6" id="KW-0067">ATP-binding</keyword>
<dbReference type="KEGG" id="bliq:INP51_03615"/>
<dbReference type="GO" id="GO:0005524">
    <property type="term" value="F:ATP binding"/>
    <property type="evidence" value="ECO:0007669"/>
    <property type="project" value="UniProtKB-KW"/>
</dbReference>
<dbReference type="Pfam" id="PF01513">
    <property type="entry name" value="NAD_kinase"/>
    <property type="match status" value="1"/>
</dbReference>
<name>A0A7M2RL30_9FIRM</name>
<dbReference type="RefSeq" id="WP_193736370.1">
    <property type="nucleotide sequence ID" value="NZ_CP063304.1"/>
</dbReference>
<dbReference type="GO" id="GO:0046872">
    <property type="term" value="F:metal ion binding"/>
    <property type="evidence" value="ECO:0007669"/>
    <property type="project" value="UniProtKB-UniRule"/>
</dbReference>
<evidence type="ECO:0000313" key="7">
    <source>
        <dbReference type="EMBL" id="QOV20050.1"/>
    </source>
</evidence>
<evidence type="ECO:0000256" key="2">
    <source>
        <dbReference type="ARBA" id="ARBA00022777"/>
    </source>
</evidence>
<dbReference type="AlphaFoldDB" id="A0A7M2RL30"/>
<keyword evidence="8" id="KW-1185">Reference proteome</keyword>
<feature type="binding site" evidence="6">
    <location>
        <position position="198"/>
    </location>
    <ligand>
        <name>NAD(+)</name>
        <dbReference type="ChEBI" id="CHEBI:57540"/>
    </ligand>
</feature>
<dbReference type="InterPro" id="IPR017438">
    <property type="entry name" value="ATP-NAD_kinase_N"/>
</dbReference>
<dbReference type="GO" id="GO:0005737">
    <property type="term" value="C:cytoplasm"/>
    <property type="evidence" value="ECO:0007669"/>
    <property type="project" value="UniProtKB-SubCell"/>
</dbReference>
<dbReference type="InterPro" id="IPR017437">
    <property type="entry name" value="ATP-NAD_kinase_PpnK-typ_C"/>
</dbReference>
<dbReference type="EMBL" id="CP063304">
    <property type="protein sequence ID" value="QOV20050.1"/>
    <property type="molecule type" value="Genomic_DNA"/>
</dbReference>
<dbReference type="HAMAP" id="MF_00361">
    <property type="entry name" value="NAD_kinase"/>
    <property type="match status" value="1"/>
</dbReference>
<dbReference type="GO" id="GO:0003951">
    <property type="term" value="F:NAD+ kinase activity"/>
    <property type="evidence" value="ECO:0007669"/>
    <property type="project" value="UniProtKB-UniRule"/>
</dbReference>
<dbReference type="PANTHER" id="PTHR20275:SF0">
    <property type="entry name" value="NAD KINASE"/>
    <property type="match status" value="1"/>
</dbReference>
<keyword evidence="1 6" id="KW-0808">Transferase</keyword>
<comment type="caution">
    <text evidence="6">Lacks conserved residue(s) required for the propagation of feature annotation.</text>
</comment>
<dbReference type="Gene3D" id="2.60.200.30">
    <property type="entry name" value="Probable inorganic polyphosphate/atp-NAD kinase, domain 2"/>
    <property type="match status" value="1"/>
</dbReference>
<feature type="binding site" evidence="6">
    <location>
        <position position="161"/>
    </location>
    <ligand>
        <name>NAD(+)</name>
        <dbReference type="ChEBI" id="CHEBI:57540"/>
    </ligand>
</feature>
<feature type="binding site" evidence="6">
    <location>
        <position position="144"/>
    </location>
    <ligand>
        <name>NAD(+)</name>
        <dbReference type="ChEBI" id="CHEBI:57540"/>
    </ligand>
</feature>
<feature type="binding site" evidence="6">
    <location>
        <position position="163"/>
    </location>
    <ligand>
        <name>NAD(+)</name>
        <dbReference type="ChEBI" id="CHEBI:57540"/>
    </ligand>
</feature>
<evidence type="ECO:0000313" key="8">
    <source>
        <dbReference type="Proteomes" id="UP000593601"/>
    </source>
</evidence>
<dbReference type="GO" id="GO:0006741">
    <property type="term" value="P:NADP+ biosynthetic process"/>
    <property type="evidence" value="ECO:0007669"/>
    <property type="project" value="UniProtKB-UniRule"/>
</dbReference>
<feature type="binding site" evidence="6">
    <location>
        <begin position="174"/>
        <end position="179"/>
    </location>
    <ligand>
        <name>NAD(+)</name>
        <dbReference type="ChEBI" id="CHEBI:57540"/>
    </ligand>
</feature>
<keyword evidence="6" id="KW-0547">Nucleotide-binding</keyword>
<sequence length="278" mass="30970">MKQFYIITNTMKDKNLVVTHEISDYLKKHGCCCYIREEQPHDSRKIPSAVQCVLVLGGDGTLLRAAREVVDQDVALLGVNLGTLGYLAELDLKSLYHGLDLLIADEYKIEQRMMLMGSVYHEDKLISNDIALNDIVMTRDGIPRAVDYNNFVNDNFLNSYHADGIIISTPTGSTGYSLSAGGPIISPDASMLLMTPLAPHTLNTRSIIFAEKDKITVEFGAGRDGRFERGVATFDGENRAHMVSGDRIEIQKARKDTRIVKISDRSFLEVLRKKMANT</sequence>
<dbReference type="SUPFAM" id="SSF111331">
    <property type="entry name" value="NAD kinase/diacylglycerol kinase-like"/>
    <property type="match status" value="1"/>
</dbReference>
<dbReference type="Gene3D" id="3.40.50.10330">
    <property type="entry name" value="Probable inorganic polyphosphate/atp-NAD kinase, domain 1"/>
    <property type="match status" value="1"/>
</dbReference>
<organism evidence="7 8">
    <name type="scientific">Blautia liquoris</name>
    <dbReference type="NCBI Taxonomy" id="2779518"/>
    <lineage>
        <taxon>Bacteria</taxon>
        <taxon>Bacillati</taxon>
        <taxon>Bacillota</taxon>
        <taxon>Clostridia</taxon>
        <taxon>Lachnospirales</taxon>
        <taxon>Lachnospiraceae</taxon>
        <taxon>Blautia</taxon>
    </lineage>
</organism>
<protein>
    <recommendedName>
        <fullName evidence="6">NAD kinase</fullName>
        <ecNumber evidence="6">2.7.1.23</ecNumber>
    </recommendedName>
    <alternativeName>
        <fullName evidence="6">ATP-dependent NAD kinase</fullName>
    </alternativeName>
</protein>
<feature type="active site" description="Proton acceptor" evidence="6">
    <location>
        <position position="59"/>
    </location>
</feature>
<evidence type="ECO:0000256" key="3">
    <source>
        <dbReference type="ARBA" id="ARBA00022857"/>
    </source>
</evidence>
<dbReference type="Proteomes" id="UP000593601">
    <property type="component" value="Chromosome"/>
</dbReference>
<dbReference type="PANTHER" id="PTHR20275">
    <property type="entry name" value="NAD KINASE"/>
    <property type="match status" value="1"/>
</dbReference>
<evidence type="ECO:0000256" key="5">
    <source>
        <dbReference type="ARBA" id="ARBA00047925"/>
    </source>
</evidence>
<dbReference type="GO" id="GO:0051287">
    <property type="term" value="F:NAD binding"/>
    <property type="evidence" value="ECO:0007669"/>
    <property type="project" value="UniProtKB-ARBA"/>
</dbReference>
<comment type="subcellular location">
    <subcellularLocation>
        <location evidence="6">Cytoplasm</location>
    </subcellularLocation>
</comment>
<accession>A0A7M2RL30</accession>
<feature type="binding site" evidence="6">
    <location>
        <position position="64"/>
    </location>
    <ligand>
        <name>NAD(+)</name>
        <dbReference type="ChEBI" id="CHEBI:57540"/>
    </ligand>
</feature>
<dbReference type="InterPro" id="IPR016064">
    <property type="entry name" value="NAD/diacylglycerol_kinase_sf"/>
</dbReference>
<evidence type="ECO:0000256" key="6">
    <source>
        <dbReference type="HAMAP-Rule" id="MF_00361"/>
    </source>
</evidence>
<comment type="function">
    <text evidence="6">Involved in the regulation of the intracellular balance of NAD and NADP, and is a key enzyme in the biosynthesis of NADP. Catalyzes specifically the phosphorylation on 2'-hydroxyl of the adenosine moiety of NAD to yield NADP.</text>
</comment>
<comment type="cofactor">
    <cofactor evidence="6">
        <name>a divalent metal cation</name>
        <dbReference type="ChEBI" id="CHEBI:60240"/>
    </cofactor>
</comment>
<keyword evidence="4 6" id="KW-0520">NAD</keyword>
<evidence type="ECO:0000256" key="4">
    <source>
        <dbReference type="ARBA" id="ARBA00023027"/>
    </source>
</evidence>
<proteinExistence type="inferred from homology"/>
<dbReference type="GO" id="GO:0019674">
    <property type="term" value="P:NAD+ metabolic process"/>
    <property type="evidence" value="ECO:0007669"/>
    <property type="project" value="InterPro"/>
</dbReference>
<dbReference type="Pfam" id="PF20143">
    <property type="entry name" value="NAD_kinase_C"/>
    <property type="match status" value="1"/>
</dbReference>
<gene>
    <name evidence="6" type="primary">nadK</name>
    <name evidence="7" type="ORF">INP51_03615</name>
</gene>
<dbReference type="EC" id="2.7.1.23" evidence="6"/>
<keyword evidence="6" id="KW-0963">Cytoplasm</keyword>
<dbReference type="InterPro" id="IPR002504">
    <property type="entry name" value="NADK"/>
</dbReference>
<comment type="similarity">
    <text evidence="6">Belongs to the NAD kinase family.</text>
</comment>
<comment type="catalytic activity">
    <reaction evidence="5 6">
        <text>NAD(+) + ATP = ADP + NADP(+) + H(+)</text>
        <dbReference type="Rhea" id="RHEA:18629"/>
        <dbReference type="ChEBI" id="CHEBI:15378"/>
        <dbReference type="ChEBI" id="CHEBI:30616"/>
        <dbReference type="ChEBI" id="CHEBI:57540"/>
        <dbReference type="ChEBI" id="CHEBI:58349"/>
        <dbReference type="ChEBI" id="CHEBI:456216"/>
        <dbReference type="EC" id="2.7.1.23"/>
    </reaction>
</comment>